<keyword evidence="10" id="KW-1185">Reference proteome</keyword>
<keyword evidence="2 7" id="KW-0813">Transport</keyword>
<feature type="transmembrane region" description="Helical" evidence="7">
    <location>
        <begin position="42"/>
        <end position="64"/>
    </location>
</feature>
<organism evidence="9 10">
    <name type="scientific">Cyphellophora europaea (strain CBS 101466)</name>
    <name type="common">Phialophora europaea</name>
    <dbReference type="NCBI Taxonomy" id="1220924"/>
    <lineage>
        <taxon>Eukaryota</taxon>
        <taxon>Fungi</taxon>
        <taxon>Dikarya</taxon>
        <taxon>Ascomycota</taxon>
        <taxon>Pezizomycotina</taxon>
        <taxon>Eurotiomycetes</taxon>
        <taxon>Chaetothyriomycetidae</taxon>
        <taxon>Chaetothyriales</taxon>
        <taxon>Cyphellophoraceae</taxon>
        <taxon>Cyphellophora</taxon>
    </lineage>
</organism>
<dbReference type="RefSeq" id="XP_008721002.1">
    <property type="nucleotide sequence ID" value="XM_008722780.1"/>
</dbReference>
<dbReference type="GO" id="GO:0016020">
    <property type="term" value="C:membrane"/>
    <property type="evidence" value="ECO:0007669"/>
    <property type="project" value="UniProtKB-SubCell"/>
</dbReference>
<feature type="transmembrane region" description="Helical" evidence="7">
    <location>
        <begin position="84"/>
        <end position="104"/>
    </location>
</feature>
<dbReference type="PANTHER" id="PTHR11101:SF57">
    <property type="entry name" value="PHOSPHATE TRANSPORTER"/>
    <property type="match status" value="1"/>
</dbReference>
<protein>
    <recommendedName>
        <fullName evidence="7">Phosphate transporter</fullName>
    </recommendedName>
</protein>
<dbReference type="GeneID" id="19975800"/>
<comment type="similarity">
    <text evidence="7">Belongs to the inorganic phosphate transporter (PiT) (TC 2.A.20) family.</text>
</comment>
<comment type="function">
    <text evidence="7">Sodium-phosphate symporter.</text>
</comment>
<dbReference type="OrthoDB" id="260807at2759"/>
<dbReference type="EMBL" id="KB822725">
    <property type="protein sequence ID" value="ETN36184.1"/>
    <property type="molecule type" value="Genomic_DNA"/>
</dbReference>
<name>W2RKC7_CYPE1</name>
<dbReference type="InterPro" id="IPR001204">
    <property type="entry name" value="Phos_transporter"/>
</dbReference>
<feature type="transmembrane region" description="Helical" evidence="7">
    <location>
        <begin position="488"/>
        <end position="507"/>
    </location>
</feature>
<evidence type="ECO:0000256" key="8">
    <source>
        <dbReference type="SAM" id="MobiDB-lite"/>
    </source>
</evidence>
<feature type="transmembrane region" description="Helical" evidence="7">
    <location>
        <begin position="116"/>
        <end position="139"/>
    </location>
</feature>
<feature type="transmembrane region" description="Helical" evidence="7">
    <location>
        <begin position="386"/>
        <end position="404"/>
    </location>
</feature>
<evidence type="ECO:0000256" key="6">
    <source>
        <dbReference type="ARBA" id="ARBA00023136"/>
    </source>
</evidence>
<dbReference type="PANTHER" id="PTHR11101">
    <property type="entry name" value="PHOSPHATE TRANSPORTER"/>
    <property type="match status" value="1"/>
</dbReference>
<feature type="transmembrane region" description="Helical" evidence="7">
    <location>
        <begin position="574"/>
        <end position="600"/>
    </location>
</feature>
<keyword evidence="4 7" id="KW-0812">Transmembrane</keyword>
<feature type="transmembrane region" description="Helical" evidence="7">
    <location>
        <begin position="6"/>
        <end position="22"/>
    </location>
</feature>
<evidence type="ECO:0000256" key="1">
    <source>
        <dbReference type="ARBA" id="ARBA00004141"/>
    </source>
</evidence>
<keyword evidence="6 7" id="KW-0472">Membrane</keyword>
<dbReference type="InParanoid" id="W2RKC7"/>
<feature type="transmembrane region" description="Helical" evidence="7">
    <location>
        <begin position="145"/>
        <end position="170"/>
    </location>
</feature>
<evidence type="ECO:0000256" key="2">
    <source>
        <dbReference type="ARBA" id="ARBA00022448"/>
    </source>
</evidence>
<proteinExistence type="inferred from homology"/>
<evidence type="ECO:0000256" key="4">
    <source>
        <dbReference type="ARBA" id="ARBA00022692"/>
    </source>
</evidence>
<evidence type="ECO:0000313" key="9">
    <source>
        <dbReference type="EMBL" id="ETN36184.1"/>
    </source>
</evidence>
<dbReference type="GO" id="GO:0005315">
    <property type="term" value="F:phosphate transmembrane transporter activity"/>
    <property type="evidence" value="ECO:0007669"/>
    <property type="project" value="InterPro"/>
</dbReference>
<dbReference type="HOGENOM" id="CLU_015355_3_0_1"/>
<keyword evidence="3 7" id="KW-0592">Phosphate transport</keyword>
<feature type="transmembrane region" description="Helical" evidence="7">
    <location>
        <begin position="182"/>
        <end position="207"/>
    </location>
</feature>
<evidence type="ECO:0000256" key="5">
    <source>
        <dbReference type="ARBA" id="ARBA00022989"/>
    </source>
</evidence>
<dbReference type="eggNOG" id="KOG2493">
    <property type="taxonomic scope" value="Eukaryota"/>
</dbReference>
<dbReference type="STRING" id="1220924.W2RKC7"/>
<dbReference type="GO" id="GO:0035435">
    <property type="term" value="P:phosphate ion transmembrane transport"/>
    <property type="evidence" value="ECO:0007669"/>
    <property type="project" value="TreeGrafter"/>
</dbReference>
<dbReference type="Pfam" id="PF01384">
    <property type="entry name" value="PHO4"/>
    <property type="match status" value="1"/>
</dbReference>
<dbReference type="VEuPathDB" id="FungiDB:HMPREF1541_08461"/>
<keyword evidence="5 7" id="KW-1133">Transmembrane helix</keyword>
<evidence type="ECO:0000256" key="7">
    <source>
        <dbReference type="RuleBase" id="RU363058"/>
    </source>
</evidence>
<dbReference type="AlphaFoldDB" id="W2RKC7"/>
<dbReference type="Proteomes" id="UP000030752">
    <property type="component" value="Unassembled WGS sequence"/>
</dbReference>
<evidence type="ECO:0000313" key="10">
    <source>
        <dbReference type="Proteomes" id="UP000030752"/>
    </source>
</evidence>
<gene>
    <name evidence="9" type="ORF">HMPREF1541_08461</name>
</gene>
<reference evidence="9 10" key="1">
    <citation type="submission" date="2013-03" db="EMBL/GenBank/DDBJ databases">
        <title>The Genome Sequence of Phialophora europaea CBS 101466.</title>
        <authorList>
            <consortium name="The Broad Institute Genomics Platform"/>
            <person name="Cuomo C."/>
            <person name="de Hoog S."/>
            <person name="Gorbushina A."/>
            <person name="Walker B."/>
            <person name="Young S.K."/>
            <person name="Zeng Q."/>
            <person name="Gargeya S."/>
            <person name="Fitzgerald M."/>
            <person name="Haas B."/>
            <person name="Abouelleil A."/>
            <person name="Allen A.W."/>
            <person name="Alvarado L."/>
            <person name="Arachchi H.M."/>
            <person name="Berlin A.M."/>
            <person name="Chapman S.B."/>
            <person name="Gainer-Dewar J."/>
            <person name="Goldberg J."/>
            <person name="Griggs A."/>
            <person name="Gujja S."/>
            <person name="Hansen M."/>
            <person name="Howarth C."/>
            <person name="Imamovic A."/>
            <person name="Ireland A."/>
            <person name="Larimer J."/>
            <person name="McCowan C."/>
            <person name="Murphy C."/>
            <person name="Pearson M."/>
            <person name="Poon T.W."/>
            <person name="Priest M."/>
            <person name="Roberts A."/>
            <person name="Saif S."/>
            <person name="Shea T."/>
            <person name="Sisk P."/>
            <person name="Sykes S."/>
            <person name="Wortman J."/>
            <person name="Nusbaum C."/>
            <person name="Birren B."/>
        </authorList>
    </citation>
    <scope>NUCLEOTIDE SEQUENCE [LARGE SCALE GENOMIC DNA]</scope>
    <source>
        <strain evidence="9 10">CBS 101466</strain>
    </source>
</reference>
<feature type="region of interest" description="Disordered" evidence="8">
    <location>
        <begin position="287"/>
        <end position="331"/>
    </location>
</feature>
<accession>W2RKC7</accession>
<feature type="transmembrane region" description="Helical" evidence="7">
    <location>
        <begin position="219"/>
        <end position="241"/>
    </location>
</feature>
<evidence type="ECO:0000256" key="3">
    <source>
        <dbReference type="ARBA" id="ARBA00022592"/>
    </source>
</evidence>
<comment type="subcellular location">
    <subcellularLocation>
        <location evidence="1 7">Membrane</location>
        <topology evidence="1 7">Multi-pass membrane protein</topology>
    </subcellularLocation>
</comment>
<sequence length="605" mass="65107">MVLSDYTYVFALGTIFALLEAFNNGANDVANSWATSVSSRSITYRMAMVCAFCFELIGALTVGARTASTIKNGIISPEAFEGNAGVQLLAFACAACGAGVWVMYCSINNITVSSTYSLVSALVGVGIATVGTQGVTWGWNGGNGVGAIFAGLLMAPVISAGFGAIIFMLIKLVVHIRANPVPWAVWTSPFFFLIAGTVCCLTIVYKGSPKLGLNEKPDYWVAGVTLGTGFALFLLACLFFLPFVHGKVIKKDHTLRWWDVFQGPLLWRRQAPEDPSTAKVPNFAVIQHNNDDDSDSTGGDTDVVKSKGQDDSVLPTEPTGASAQEKRAIQQEVTPEDYKRMIKENTARHHANIRKKNNPLGWAMRVLHNNPMGAGAIYEPQNMKAFLIRIPAMCVVALLYGTHYDIHTAQVGIEGTPDGRRMARVYAHAPKYSNEVEYLYSFVQIITACTASFAHGANDVGNAVGVWAGMYAAWTTGRPAASKEEVPLWQIAVIVLTLCIGFITYGYNIMKVMGNKITYHSPSRGSSMELGAAITVLIFSQYKLPVSTTMCITGATVGVGLCNGSIKAVNWQRVFLVLLGWFITVPAAGLIGGCTMGLALNTPHF</sequence>